<feature type="transmembrane region" description="Helical" evidence="1">
    <location>
        <begin position="234"/>
        <end position="250"/>
    </location>
</feature>
<accession>A0A4R0RLN6</accession>
<evidence type="ECO:0000313" key="2">
    <source>
        <dbReference type="EMBL" id="TCD67893.1"/>
    </source>
</evidence>
<proteinExistence type="predicted"/>
<feature type="transmembrane region" description="Helical" evidence="1">
    <location>
        <begin position="98"/>
        <end position="118"/>
    </location>
</feature>
<dbReference type="OrthoDB" id="3038990at2759"/>
<feature type="transmembrane region" description="Helical" evidence="1">
    <location>
        <begin position="62"/>
        <end position="86"/>
    </location>
</feature>
<gene>
    <name evidence="2" type="ORF">EIP91_011827</name>
</gene>
<reference evidence="2 3" key="1">
    <citation type="submission" date="2018-11" db="EMBL/GenBank/DDBJ databases">
        <title>Genome assembly of Steccherinum ochraceum LE-BIN_3174, the white-rot fungus of the Steccherinaceae family (The Residual Polyporoid clade, Polyporales, Basidiomycota).</title>
        <authorList>
            <person name="Fedorova T.V."/>
            <person name="Glazunova O.A."/>
            <person name="Landesman E.O."/>
            <person name="Moiseenko K.V."/>
            <person name="Psurtseva N.V."/>
            <person name="Savinova O.S."/>
            <person name="Shakhova N.V."/>
            <person name="Tyazhelova T.V."/>
            <person name="Vasina D.V."/>
        </authorList>
    </citation>
    <scope>NUCLEOTIDE SEQUENCE [LARGE SCALE GENOMIC DNA]</scope>
    <source>
        <strain evidence="2 3">LE-BIN_3174</strain>
    </source>
</reference>
<keyword evidence="1" id="KW-0472">Membrane</keyword>
<keyword evidence="1" id="KW-0812">Transmembrane</keyword>
<dbReference type="AlphaFoldDB" id="A0A4R0RLN6"/>
<protein>
    <recommendedName>
        <fullName evidence="4">G-protein coupled receptors family 1 profile domain-containing protein</fullName>
    </recommendedName>
</protein>
<dbReference type="EMBL" id="RWJN01000082">
    <property type="protein sequence ID" value="TCD67893.1"/>
    <property type="molecule type" value="Genomic_DNA"/>
</dbReference>
<evidence type="ECO:0000256" key="1">
    <source>
        <dbReference type="SAM" id="Phobius"/>
    </source>
</evidence>
<feature type="transmembrane region" description="Helical" evidence="1">
    <location>
        <begin position="130"/>
        <end position="150"/>
    </location>
</feature>
<organism evidence="2 3">
    <name type="scientific">Steccherinum ochraceum</name>
    <dbReference type="NCBI Taxonomy" id="92696"/>
    <lineage>
        <taxon>Eukaryota</taxon>
        <taxon>Fungi</taxon>
        <taxon>Dikarya</taxon>
        <taxon>Basidiomycota</taxon>
        <taxon>Agaricomycotina</taxon>
        <taxon>Agaricomycetes</taxon>
        <taxon>Polyporales</taxon>
        <taxon>Steccherinaceae</taxon>
        <taxon>Steccherinum</taxon>
    </lineage>
</organism>
<evidence type="ECO:0000313" key="3">
    <source>
        <dbReference type="Proteomes" id="UP000292702"/>
    </source>
</evidence>
<keyword evidence="1" id="KW-1133">Transmembrane helix</keyword>
<sequence length="333" mass="36911">MDLTATTDLNLSIPQTYLSTDVVIVYEAQSHVFFLVLGAWFWDFANALPEEFRIIWWRKPTAATLCYILSRFMTLAAILSAVIFQVAPTTDCNLAKDFLFITMTCATSFTALLFIFRVRAVYAGSVIPTAILAVIWLSMSGISSVTPAFVGTAHIGPTRFCILTDVRVMGSTTLTFTFLALYDTLVFILLSWKLTGAVRVPTTETSWWESATSFFHGHGLPRFSRAVLRHGQKYYLATVILNILALVMLATPTVPLVLHTIFVIPAIAMQNAIACRVFRETLLDIASVNSQRLDIGHQSSLQIRHDIDLSDMMSRNGHGIGDSSDKMSSINPV</sequence>
<comment type="caution">
    <text evidence="2">The sequence shown here is derived from an EMBL/GenBank/DDBJ whole genome shotgun (WGS) entry which is preliminary data.</text>
</comment>
<keyword evidence="3" id="KW-1185">Reference proteome</keyword>
<dbReference type="Proteomes" id="UP000292702">
    <property type="component" value="Unassembled WGS sequence"/>
</dbReference>
<evidence type="ECO:0008006" key="4">
    <source>
        <dbReference type="Google" id="ProtNLM"/>
    </source>
</evidence>
<dbReference type="STRING" id="92696.A0A4R0RLN6"/>
<name>A0A4R0RLN6_9APHY</name>
<feature type="transmembrane region" description="Helical" evidence="1">
    <location>
        <begin position="170"/>
        <end position="190"/>
    </location>
</feature>